<proteinExistence type="predicted"/>
<organism evidence="2 3">
    <name type="scientific">Arthrobacter mobilis</name>
    <dbReference type="NCBI Taxonomy" id="2724944"/>
    <lineage>
        <taxon>Bacteria</taxon>
        <taxon>Bacillati</taxon>
        <taxon>Actinomycetota</taxon>
        <taxon>Actinomycetes</taxon>
        <taxon>Micrococcales</taxon>
        <taxon>Micrococcaceae</taxon>
        <taxon>Arthrobacter</taxon>
    </lineage>
</organism>
<dbReference type="EMBL" id="JAAZSQ010000021">
    <property type="protein sequence ID" value="NKX56258.1"/>
    <property type="molecule type" value="Genomic_DNA"/>
</dbReference>
<evidence type="ECO:0000313" key="2">
    <source>
        <dbReference type="EMBL" id="NKX56258.1"/>
    </source>
</evidence>
<dbReference type="RefSeq" id="WP_168488394.1">
    <property type="nucleotide sequence ID" value="NZ_JAAZSQ010000021.1"/>
</dbReference>
<evidence type="ECO:0000256" key="1">
    <source>
        <dbReference type="SAM" id="MobiDB-lite"/>
    </source>
</evidence>
<comment type="caution">
    <text evidence="2">The sequence shown here is derived from an EMBL/GenBank/DDBJ whole genome shotgun (WGS) entry which is preliminary data.</text>
</comment>
<protein>
    <submittedName>
        <fullName evidence="2">Uncharacterized protein</fullName>
    </submittedName>
</protein>
<evidence type="ECO:0000313" key="3">
    <source>
        <dbReference type="Proteomes" id="UP000544090"/>
    </source>
</evidence>
<reference evidence="2 3" key="1">
    <citation type="submission" date="2020-04" db="EMBL/GenBank/DDBJ databases">
        <title>Arthrobacter sp. nov.</title>
        <authorList>
            <person name="Liu S."/>
        </authorList>
    </citation>
    <scope>NUCLEOTIDE SEQUENCE [LARGE SCALE GENOMIC DNA]</scope>
    <source>
        <strain evidence="2 3">E918</strain>
    </source>
</reference>
<name>A0A7X6K709_9MICC</name>
<dbReference type="AlphaFoldDB" id="A0A7X6K709"/>
<feature type="region of interest" description="Disordered" evidence="1">
    <location>
        <begin position="1"/>
        <end position="41"/>
    </location>
</feature>
<accession>A0A7X6K709</accession>
<dbReference type="Proteomes" id="UP000544090">
    <property type="component" value="Unassembled WGS sequence"/>
</dbReference>
<keyword evidence="3" id="KW-1185">Reference proteome</keyword>
<gene>
    <name evidence="2" type="ORF">HGG74_17335</name>
</gene>
<sequence length="64" mass="7682">MCYSSHRDFGWSVRKDAVRKPERQREPAPEERPEPQVQADDDRLWAFLVQDKDTAPEERIREKV</sequence>